<protein>
    <submittedName>
        <fullName evidence="5">Uncharacterized protein</fullName>
    </submittedName>
</protein>
<feature type="repeat" description="ANK" evidence="3">
    <location>
        <begin position="36"/>
        <end position="68"/>
    </location>
</feature>
<feature type="region of interest" description="Disordered" evidence="4">
    <location>
        <begin position="230"/>
        <end position="283"/>
    </location>
</feature>
<evidence type="ECO:0000256" key="2">
    <source>
        <dbReference type="ARBA" id="ARBA00023043"/>
    </source>
</evidence>
<evidence type="ECO:0000256" key="3">
    <source>
        <dbReference type="PROSITE-ProRule" id="PRU00023"/>
    </source>
</evidence>
<dbReference type="InterPro" id="IPR002110">
    <property type="entry name" value="Ankyrin_rpt"/>
</dbReference>
<gene>
    <name evidence="5" type="ORF">Poli38472_006654</name>
</gene>
<dbReference type="GO" id="GO:0085020">
    <property type="term" value="P:protein K6-linked ubiquitination"/>
    <property type="evidence" value="ECO:0007669"/>
    <property type="project" value="TreeGrafter"/>
</dbReference>
<dbReference type="InterPro" id="IPR036770">
    <property type="entry name" value="Ankyrin_rpt-contain_sf"/>
</dbReference>
<proteinExistence type="predicted"/>
<feature type="compositionally biased region" description="Polar residues" evidence="4">
    <location>
        <begin position="306"/>
        <end position="323"/>
    </location>
</feature>
<feature type="repeat" description="ANK" evidence="3">
    <location>
        <begin position="103"/>
        <end position="135"/>
    </location>
</feature>
<evidence type="ECO:0000256" key="4">
    <source>
        <dbReference type="SAM" id="MobiDB-lite"/>
    </source>
</evidence>
<keyword evidence="6" id="KW-1185">Reference proteome</keyword>
<dbReference type="Proteomes" id="UP000794436">
    <property type="component" value="Unassembled WGS sequence"/>
</dbReference>
<dbReference type="Gene3D" id="1.25.40.20">
    <property type="entry name" value="Ankyrin repeat-containing domain"/>
    <property type="match status" value="1"/>
</dbReference>
<keyword evidence="1" id="KW-0677">Repeat</keyword>
<feature type="compositionally biased region" description="Polar residues" evidence="4">
    <location>
        <begin position="230"/>
        <end position="251"/>
    </location>
</feature>
<dbReference type="PANTHER" id="PTHR24171:SF8">
    <property type="entry name" value="BRCA1-ASSOCIATED RING DOMAIN PROTEIN 1"/>
    <property type="match status" value="1"/>
</dbReference>
<dbReference type="PROSITE" id="PS50088">
    <property type="entry name" value="ANK_REPEAT"/>
    <property type="match status" value="3"/>
</dbReference>
<dbReference type="OrthoDB" id="20872at2759"/>
<dbReference type="PRINTS" id="PR01415">
    <property type="entry name" value="ANKYRIN"/>
</dbReference>
<keyword evidence="2 3" id="KW-0040">ANK repeat</keyword>
<dbReference type="Pfam" id="PF00023">
    <property type="entry name" value="Ank"/>
    <property type="match status" value="1"/>
</dbReference>
<dbReference type="SUPFAM" id="SSF48403">
    <property type="entry name" value="Ankyrin repeat"/>
    <property type="match status" value="1"/>
</dbReference>
<reference evidence="5" key="1">
    <citation type="submission" date="2019-03" db="EMBL/GenBank/DDBJ databases">
        <title>Long read genome sequence of the mycoparasitic Pythium oligandrum ATCC 38472 isolated from sugarbeet rhizosphere.</title>
        <authorList>
            <person name="Gaulin E."/>
        </authorList>
    </citation>
    <scope>NUCLEOTIDE SEQUENCE</scope>
    <source>
        <strain evidence="5">ATCC 38472_TT</strain>
    </source>
</reference>
<evidence type="ECO:0000256" key="1">
    <source>
        <dbReference type="ARBA" id="ARBA00022737"/>
    </source>
</evidence>
<evidence type="ECO:0000313" key="5">
    <source>
        <dbReference type="EMBL" id="TMW56644.1"/>
    </source>
</evidence>
<feature type="repeat" description="ANK" evidence="3">
    <location>
        <begin position="69"/>
        <end position="93"/>
    </location>
</feature>
<dbReference type="EMBL" id="SPLM01000145">
    <property type="protein sequence ID" value="TMW56644.1"/>
    <property type="molecule type" value="Genomic_DNA"/>
</dbReference>
<organism evidence="5 6">
    <name type="scientific">Pythium oligandrum</name>
    <name type="common">Mycoparasitic fungus</name>
    <dbReference type="NCBI Taxonomy" id="41045"/>
    <lineage>
        <taxon>Eukaryota</taxon>
        <taxon>Sar</taxon>
        <taxon>Stramenopiles</taxon>
        <taxon>Oomycota</taxon>
        <taxon>Peronosporomycetes</taxon>
        <taxon>Pythiales</taxon>
        <taxon>Pythiaceae</taxon>
        <taxon>Pythium</taxon>
    </lineage>
</organism>
<dbReference type="GO" id="GO:0004842">
    <property type="term" value="F:ubiquitin-protein transferase activity"/>
    <property type="evidence" value="ECO:0007669"/>
    <property type="project" value="TreeGrafter"/>
</dbReference>
<evidence type="ECO:0000313" key="6">
    <source>
        <dbReference type="Proteomes" id="UP000794436"/>
    </source>
</evidence>
<sequence>MEKTLVFVKYAYAGDLTNLLATIKTDKVDPNVQDRFGMTALHWASYGGKLDCVQELLKAGASVTIVDQNGRNALHHACRKDHDGVVRFLLDDGKMDINAVSESKDTPLHKAVTGQSIKCIEILLQLGADPHLRNDQNRTPLEELDADTSAVKDEMPEPVQTARLGEEIATWRRQSLTESKSSTGRTESLTMLRFVGRRGSTEASAAKYTSSGRAVAAETTLVTSFRNRLSEFSSRGSSATDLTSHRSSNGAWASPASPKGLPTQSETDTPESIGRKNGANSSTATVFPLNLQSLNAPEHAPVDATASYTASQQSIPSLQSQRVESQDLPQRRAVQKKLKSAGKRVIMMLRVKKNMTGEDKRQLIRILLEKRMKAPSKADQSNPNDTSNDRKPLVRFTSGVQISLPPNY</sequence>
<feature type="region of interest" description="Disordered" evidence="4">
    <location>
        <begin position="371"/>
        <end position="398"/>
    </location>
</feature>
<dbReference type="Pfam" id="PF12796">
    <property type="entry name" value="Ank_2"/>
    <property type="match status" value="1"/>
</dbReference>
<dbReference type="PROSITE" id="PS50297">
    <property type="entry name" value="ANK_REP_REGION"/>
    <property type="match status" value="3"/>
</dbReference>
<comment type="caution">
    <text evidence="5">The sequence shown here is derived from an EMBL/GenBank/DDBJ whole genome shotgun (WGS) entry which is preliminary data.</text>
</comment>
<dbReference type="AlphaFoldDB" id="A0A8K1C558"/>
<dbReference type="PANTHER" id="PTHR24171">
    <property type="entry name" value="ANKYRIN REPEAT DOMAIN-CONTAINING PROTEIN 39-RELATED"/>
    <property type="match status" value="1"/>
</dbReference>
<dbReference type="SMART" id="SM00248">
    <property type="entry name" value="ANK"/>
    <property type="match status" value="3"/>
</dbReference>
<name>A0A8K1C558_PYTOL</name>
<accession>A0A8K1C558</accession>
<feature type="region of interest" description="Disordered" evidence="4">
    <location>
        <begin position="300"/>
        <end position="329"/>
    </location>
</feature>